<evidence type="ECO:0000313" key="2">
    <source>
        <dbReference type="EMBL" id="GHC66761.1"/>
    </source>
</evidence>
<accession>A0A918TZW6</accession>
<reference evidence="2" key="1">
    <citation type="journal article" date="2014" name="Int. J. Syst. Evol. Microbiol.">
        <title>Complete genome sequence of Corynebacterium casei LMG S-19264T (=DSM 44701T), isolated from a smear-ripened cheese.</title>
        <authorList>
            <consortium name="US DOE Joint Genome Institute (JGI-PGF)"/>
            <person name="Walter F."/>
            <person name="Albersmeier A."/>
            <person name="Kalinowski J."/>
            <person name="Ruckert C."/>
        </authorList>
    </citation>
    <scope>NUCLEOTIDE SEQUENCE</scope>
    <source>
        <strain evidence="2">KCTC 12988</strain>
    </source>
</reference>
<keyword evidence="1" id="KW-0732">Signal</keyword>
<keyword evidence="3" id="KW-1185">Reference proteome</keyword>
<dbReference type="AlphaFoldDB" id="A0A918TZW6"/>
<feature type="signal peptide" evidence="1">
    <location>
        <begin position="1"/>
        <end position="18"/>
    </location>
</feature>
<dbReference type="RefSeq" id="WP_189574031.1">
    <property type="nucleotide sequence ID" value="NZ_BMXI01000022.1"/>
</dbReference>
<dbReference type="Proteomes" id="UP000644507">
    <property type="component" value="Unassembled WGS sequence"/>
</dbReference>
<evidence type="ECO:0000256" key="1">
    <source>
        <dbReference type="SAM" id="SignalP"/>
    </source>
</evidence>
<feature type="chain" id="PRO_5036906455" evidence="1">
    <location>
        <begin position="19"/>
        <end position="235"/>
    </location>
</feature>
<gene>
    <name evidence="2" type="ORF">GCM10007100_38280</name>
</gene>
<protein>
    <submittedName>
        <fullName evidence="2">Uncharacterized protein</fullName>
    </submittedName>
</protein>
<reference evidence="2" key="2">
    <citation type="submission" date="2020-09" db="EMBL/GenBank/DDBJ databases">
        <authorList>
            <person name="Sun Q."/>
            <person name="Kim S."/>
        </authorList>
    </citation>
    <scope>NUCLEOTIDE SEQUENCE</scope>
    <source>
        <strain evidence="2">KCTC 12988</strain>
    </source>
</reference>
<organism evidence="2 3">
    <name type="scientific">Roseibacillus persicicus</name>
    <dbReference type="NCBI Taxonomy" id="454148"/>
    <lineage>
        <taxon>Bacteria</taxon>
        <taxon>Pseudomonadati</taxon>
        <taxon>Verrucomicrobiota</taxon>
        <taxon>Verrucomicrobiia</taxon>
        <taxon>Verrucomicrobiales</taxon>
        <taxon>Verrucomicrobiaceae</taxon>
        <taxon>Roseibacillus</taxon>
    </lineage>
</organism>
<comment type="caution">
    <text evidence="2">The sequence shown here is derived from an EMBL/GenBank/DDBJ whole genome shotgun (WGS) entry which is preliminary data.</text>
</comment>
<dbReference type="EMBL" id="BMXI01000022">
    <property type="protein sequence ID" value="GHC66761.1"/>
    <property type="molecule type" value="Genomic_DNA"/>
</dbReference>
<sequence length="235" mass="26435">MIRYIVLFALAGLSPLQAQSPRSLEVRTLCFGYSNRVKEVTLAGDAEGQSSIDCKLVKYLEPQQKKMTVSEDFILIGEPGADGFDEWSKVKIEKGITEALLVFFPLPSAEQPYKVVVLDDSSKEFPLASFQIANMSPKALRFIVGENPIQIQPGETKLISKFKNQKANGQVSYFAYYQDGDEWKRLSTGFWDVIPTKRNLQIAFGNPKSKTVEMRGYEDGLPVLKALLQEQQEKK</sequence>
<evidence type="ECO:0000313" key="3">
    <source>
        <dbReference type="Proteomes" id="UP000644507"/>
    </source>
</evidence>
<proteinExistence type="predicted"/>
<name>A0A918TZW6_9BACT</name>